<dbReference type="PANTHER" id="PTHR33116:SF86">
    <property type="entry name" value="REVERSE TRANSCRIPTASE DOMAIN-CONTAINING PROTEIN"/>
    <property type="match status" value="1"/>
</dbReference>
<keyword evidence="3" id="KW-1185">Reference proteome</keyword>
<dbReference type="Pfam" id="PF13966">
    <property type="entry name" value="zf-RVT"/>
    <property type="match status" value="1"/>
</dbReference>
<dbReference type="Proteomes" id="UP001054889">
    <property type="component" value="Unassembled WGS sequence"/>
</dbReference>
<comment type="caution">
    <text evidence="2">The sequence shown here is derived from an EMBL/GenBank/DDBJ whole genome shotgun (WGS) entry which is preliminary data.</text>
</comment>
<reference evidence="2" key="1">
    <citation type="journal article" date="2018" name="DNA Res.">
        <title>Multiple hybrid de novo genome assembly of finger millet, an orphan allotetraploid crop.</title>
        <authorList>
            <person name="Hatakeyama M."/>
            <person name="Aluri S."/>
            <person name="Balachadran M.T."/>
            <person name="Sivarajan S.R."/>
            <person name="Patrignani A."/>
            <person name="Gruter S."/>
            <person name="Poveda L."/>
            <person name="Shimizu-Inatsugi R."/>
            <person name="Baeten J."/>
            <person name="Francoijs K.J."/>
            <person name="Nataraja K.N."/>
            <person name="Reddy Y.A.N."/>
            <person name="Phadnis S."/>
            <person name="Ravikumar R.L."/>
            <person name="Schlapbach R."/>
            <person name="Sreeman S.M."/>
            <person name="Shimizu K.K."/>
        </authorList>
    </citation>
    <scope>NUCLEOTIDE SEQUENCE</scope>
</reference>
<dbReference type="EMBL" id="BQKI01000011">
    <property type="protein sequence ID" value="GJN04355.1"/>
    <property type="molecule type" value="Genomic_DNA"/>
</dbReference>
<name>A0AAV5D1M4_ELECO</name>
<evidence type="ECO:0000313" key="2">
    <source>
        <dbReference type="EMBL" id="GJN04355.1"/>
    </source>
</evidence>
<dbReference type="AlphaFoldDB" id="A0AAV5D1M4"/>
<evidence type="ECO:0000313" key="3">
    <source>
        <dbReference type="Proteomes" id="UP001054889"/>
    </source>
</evidence>
<gene>
    <name evidence="2" type="primary">ga21898</name>
    <name evidence="2" type="ORF">PR202_ga21898</name>
</gene>
<reference evidence="2" key="2">
    <citation type="submission" date="2021-12" db="EMBL/GenBank/DDBJ databases">
        <title>Resequencing data analysis of finger millet.</title>
        <authorList>
            <person name="Hatakeyama M."/>
            <person name="Aluri S."/>
            <person name="Balachadran M.T."/>
            <person name="Sivarajan S.R."/>
            <person name="Poveda L."/>
            <person name="Shimizu-Inatsugi R."/>
            <person name="Schlapbach R."/>
            <person name="Sreeman S.M."/>
            <person name="Shimizu K.K."/>
        </authorList>
    </citation>
    <scope>NUCLEOTIDE SEQUENCE</scope>
</reference>
<feature type="domain" description="Reverse transcriptase zinc-binding" evidence="1">
    <location>
        <begin position="243"/>
        <end position="338"/>
    </location>
</feature>
<dbReference type="PANTHER" id="PTHR33116">
    <property type="entry name" value="REVERSE TRANSCRIPTASE ZINC-BINDING DOMAIN-CONTAINING PROTEIN-RELATED-RELATED"/>
    <property type="match status" value="1"/>
</dbReference>
<sequence>MPTRIRGLVGTWSGKEASCVGREVLIKSIAQAVPTYSVSCFLLPAASRKKMRAVISNYWWGSAADSRRIHWQSWDKLTKPKVQGGMGFQDLKQFNLAMLGKQGWRLLTRPNSLCARVLKGRYFHDSDIMGARRKKHATFTWRAILAGRDVLSRGLVKRIGDGTSTMIWQDRLIPGHFGGHPLTPTDGQPMERVSDLLTASGIWNEQLIREIFFDVDAYAILKLPVYGREADFWAWEAEKHENYSVKSAYKLLDHDQNNGNNLSDASRSSEDEWKSTWKLDVPPKVRVFWWRVLHGFLPAKQVLHHRHVERVANYDMCGASEESIHHILIESTVARLFWAQTKELAGVKLPNLRLDSWASDLLMDSVC</sequence>
<accession>A0AAV5D1M4</accession>
<proteinExistence type="predicted"/>
<protein>
    <recommendedName>
        <fullName evidence="1">Reverse transcriptase zinc-binding domain-containing protein</fullName>
    </recommendedName>
</protein>
<evidence type="ECO:0000259" key="1">
    <source>
        <dbReference type="Pfam" id="PF13966"/>
    </source>
</evidence>
<organism evidence="2 3">
    <name type="scientific">Eleusine coracana subsp. coracana</name>
    <dbReference type="NCBI Taxonomy" id="191504"/>
    <lineage>
        <taxon>Eukaryota</taxon>
        <taxon>Viridiplantae</taxon>
        <taxon>Streptophyta</taxon>
        <taxon>Embryophyta</taxon>
        <taxon>Tracheophyta</taxon>
        <taxon>Spermatophyta</taxon>
        <taxon>Magnoliopsida</taxon>
        <taxon>Liliopsida</taxon>
        <taxon>Poales</taxon>
        <taxon>Poaceae</taxon>
        <taxon>PACMAD clade</taxon>
        <taxon>Chloridoideae</taxon>
        <taxon>Cynodonteae</taxon>
        <taxon>Eleusininae</taxon>
        <taxon>Eleusine</taxon>
    </lineage>
</organism>
<dbReference type="InterPro" id="IPR026960">
    <property type="entry name" value="RVT-Znf"/>
</dbReference>